<feature type="domain" description="ADAMTS/ADAMTS-like cysteine-rich" evidence="1">
    <location>
        <begin position="35"/>
        <end position="124"/>
    </location>
</feature>
<accession>A0A0T6BA89</accession>
<dbReference type="GO" id="GO:0004222">
    <property type="term" value="F:metalloendopeptidase activity"/>
    <property type="evidence" value="ECO:0007669"/>
    <property type="project" value="TreeGrafter"/>
</dbReference>
<dbReference type="PANTHER" id="PTHR13723">
    <property type="entry name" value="ADAMTS A DISINTEGRIN AND METALLOPROTEASE WITH THROMBOSPONDIN MOTIFS PROTEASE"/>
    <property type="match status" value="1"/>
</dbReference>
<dbReference type="Proteomes" id="UP000051574">
    <property type="component" value="Unassembled WGS sequence"/>
</dbReference>
<gene>
    <name evidence="2" type="ORF">AMK59_244</name>
</gene>
<dbReference type="EMBL" id="LJIG01002707">
    <property type="protein sequence ID" value="KRT84233.1"/>
    <property type="molecule type" value="Genomic_DNA"/>
</dbReference>
<reference evidence="2 3" key="1">
    <citation type="submission" date="2015-09" db="EMBL/GenBank/DDBJ databases">
        <title>Draft genome of the scarab beetle Oryctes borbonicus.</title>
        <authorList>
            <person name="Meyer J.M."/>
            <person name="Markov G.V."/>
            <person name="Baskaran P."/>
            <person name="Herrmann M."/>
            <person name="Sommer R.J."/>
            <person name="Roedelsperger C."/>
        </authorList>
    </citation>
    <scope>NUCLEOTIDE SEQUENCE [LARGE SCALE GENOMIC DNA]</scope>
    <source>
        <strain evidence="2">OB123</strain>
        <tissue evidence="2">Whole animal</tissue>
    </source>
</reference>
<sequence>KHRRRRQEKKSMNHCVGLYKRMHLCNTQECPVPRDFRSEQCATFNNRPFKGKIYIWQPYTTVLRQYECALNCEAVGGGFYARLNETVIDGTPCSNPAKIHGKRASFGALSVCVDGYCQVGNVDVKFFVTVYHAYSIRSYTRSLKLSALNYEWV</sequence>
<organism evidence="2 3">
    <name type="scientific">Oryctes borbonicus</name>
    <dbReference type="NCBI Taxonomy" id="1629725"/>
    <lineage>
        <taxon>Eukaryota</taxon>
        <taxon>Metazoa</taxon>
        <taxon>Ecdysozoa</taxon>
        <taxon>Arthropoda</taxon>
        <taxon>Hexapoda</taxon>
        <taxon>Insecta</taxon>
        <taxon>Pterygota</taxon>
        <taxon>Neoptera</taxon>
        <taxon>Endopterygota</taxon>
        <taxon>Coleoptera</taxon>
        <taxon>Polyphaga</taxon>
        <taxon>Scarabaeiformia</taxon>
        <taxon>Scarabaeidae</taxon>
        <taxon>Dynastinae</taxon>
        <taxon>Oryctes</taxon>
    </lineage>
</organism>
<dbReference type="PANTHER" id="PTHR13723:SF316">
    <property type="entry name" value="LONELY HEART, ISOFORM A"/>
    <property type="match status" value="1"/>
</dbReference>
<evidence type="ECO:0000313" key="2">
    <source>
        <dbReference type="EMBL" id="KRT84233.1"/>
    </source>
</evidence>
<dbReference type="GO" id="GO:0030198">
    <property type="term" value="P:extracellular matrix organization"/>
    <property type="evidence" value="ECO:0007669"/>
    <property type="project" value="TreeGrafter"/>
</dbReference>
<protein>
    <recommendedName>
        <fullName evidence="1">ADAMTS/ADAMTS-like cysteine-rich domain-containing protein</fullName>
    </recommendedName>
</protein>
<evidence type="ECO:0000313" key="3">
    <source>
        <dbReference type="Proteomes" id="UP000051574"/>
    </source>
</evidence>
<proteinExistence type="predicted"/>
<comment type="caution">
    <text evidence="2">The sequence shown here is derived from an EMBL/GenBank/DDBJ whole genome shotgun (WGS) entry which is preliminary data.</text>
</comment>
<dbReference type="InterPro" id="IPR050439">
    <property type="entry name" value="ADAMTS_ADAMTS-like"/>
</dbReference>
<keyword evidence="3" id="KW-1185">Reference proteome</keyword>
<dbReference type="GO" id="GO:0031012">
    <property type="term" value="C:extracellular matrix"/>
    <property type="evidence" value="ECO:0007669"/>
    <property type="project" value="TreeGrafter"/>
</dbReference>
<dbReference type="AlphaFoldDB" id="A0A0T6BA89"/>
<evidence type="ECO:0000259" key="1">
    <source>
        <dbReference type="Pfam" id="PF19236"/>
    </source>
</evidence>
<dbReference type="Pfam" id="PF19236">
    <property type="entry name" value="ADAMTS_CR_3"/>
    <property type="match status" value="1"/>
</dbReference>
<dbReference type="OrthoDB" id="5781878at2759"/>
<name>A0A0T6BA89_9SCAR</name>
<dbReference type="GO" id="GO:0006508">
    <property type="term" value="P:proteolysis"/>
    <property type="evidence" value="ECO:0007669"/>
    <property type="project" value="TreeGrafter"/>
</dbReference>
<dbReference type="InterPro" id="IPR045371">
    <property type="entry name" value="ADAMTS_CR_3"/>
</dbReference>
<feature type="non-terminal residue" evidence="2">
    <location>
        <position position="1"/>
    </location>
</feature>